<dbReference type="Proteomes" id="UP001556196">
    <property type="component" value="Unassembled WGS sequence"/>
</dbReference>
<dbReference type="Pfam" id="PF09945">
    <property type="entry name" value="DUF2177"/>
    <property type="match status" value="1"/>
</dbReference>
<name>A0ABV3QVB9_9HYPH</name>
<keyword evidence="1" id="KW-1133">Transmembrane helix</keyword>
<gene>
    <name evidence="2" type="ORF">ABUE31_03360</name>
</gene>
<feature type="transmembrane region" description="Helical" evidence="1">
    <location>
        <begin position="73"/>
        <end position="90"/>
    </location>
</feature>
<organism evidence="2 3">
    <name type="scientific">Mesorhizobium marinum</name>
    <dbReference type="NCBI Taxonomy" id="3228790"/>
    <lineage>
        <taxon>Bacteria</taxon>
        <taxon>Pseudomonadati</taxon>
        <taxon>Pseudomonadota</taxon>
        <taxon>Alphaproteobacteria</taxon>
        <taxon>Hyphomicrobiales</taxon>
        <taxon>Phyllobacteriaceae</taxon>
        <taxon>Mesorhizobium</taxon>
    </lineage>
</organism>
<dbReference type="InterPro" id="IPR018687">
    <property type="entry name" value="DUF2177_membr"/>
</dbReference>
<keyword evidence="1" id="KW-0472">Membrane</keyword>
<feature type="transmembrane region" description="Helical" evidence="1">
    <location>
        <begin position="43"/>
        <end position="61"/>
    </location>
</feature>
<evidence type="ECO:0000313" key="3">
    <source>
        <dbReference type="Proteomes" id="UP001556196"/>
    </source>
</evidence>
<evidence type="ECO:0000256" key="1">
    <source>
        <dbReference type="SAM" id="Phobius"/>
    </source>
</evidence>
<proteinExistence type="predicted"/>
<protein>
    <submittedName>
        <fullName evidence="2">DUF2177 family protein</fullName>
    </submittedName>
</protein>
<evidence type="ECO:0000313" key="2">
    <source>
        <dbReference type="EMBL" id="MEW9805020.1"/>
    </source>
</evidence>
<keyword evidence="3" id="KW-1185">Reference proteome</keyword>
<keyword evidence="1" id="KW-0812">Transmembrane</keyword>
<accession>A0ABV3QVB9</accession>
<reference evidence="2 3" key="1">
    <citation type="submission" date="2024-06" db="EMBL/GenBank/DDBJ databases">
        <authorList>
            <person name="Tuo L."/>
        </authorList>
    </citation>
    <scope>NUCLEOTIDE SEQUENCE [LARGE SCALE GENOMIC DNA]</scope>
    <source>
        <strain evidence="2 3">ZMM04-5</strain>
    </source>
</reference>
<dbReference type="EMBL" id="JBFOCI010000001">
    <property type="protein sequence ID" value="MEW9805020.1"/>
    <property type="molecule type" value="Genomic_DNA"/>
</dbReference>
<dbReference type="RefSeq" id="WP_367722071.1">
    <property type="nucleotide sequence ID" value="NZ_JBFOCI010000001.1"/>
</dbReference>
<comment type="caution">
    <text evidence="2">The sequence shown here is derived from an EMBL/GenBank/DDBJ whole genome shotgun (WGS) entry which is preliminary data.</text>
</comment>
<feature type="transmembrane region" description="Helical" evidence="1">
    <location>
        <begin position="110"/>
        <end position="128"/>
    </location>
</feature>
<sequence>MHYIVSYLAALFVFGVLDAIWLTTMASRLYRPVLGEILLDNLRFAPALAFYFLYPIGLVVFAAMPGLRSGSPGIALGYGALFGFLAYATYDLTNYATLRSWTLQVTLIDIAYGAIVAGLTSVAAYYAVRWFAG</sequence>